<keyword evidence="8" id="KW-1185">Reference proteome</keyword>
<dbReference type="InterPro" id="IPR051233">
    <property type="entry name" value="Desulfoferrodoxin_SOR"/>
</dbReference>
<dbReference type="Gene3D" id="2.60.40.730">
    <property type="entry name" value="SOR catalytic domain"/>
    <property type="match status" value="1"/>
</dbReference>
<dbReference type="GO" id="GO:0016491">
    <property type="term" value="F:oxidoreductase activity"/>
    <property type="evidence" value="ECO:0007669"/>
    <property type="project" value="InterPro"/>
</dbReference>
<name>C7N6J9_SLAHD</name>
<dbReference type="Proteomes" id="UP000002026">
    <property type="component" value="Chromosome"/>
</dbReference>
<keyword evidence="3" id="KW-0479">Metal-binding</keyword>
<dbReference type="SUPFAM" id="SSF49367">
    <property type="entry name" value="Superoxide reductase-like"/>
    <property type="match status" value="1"/>
</dbReference>
<dbReference type="EMBL" id="CP001684">
    <property type="protein sequence ID" value="ACV22534.1"/>
    <property type="molecule type" value="Genomic_DNA"/>
</dbReference>
<dbReference type="InterPro" id="IPR036073">
    <property type="entry name" value="Desulfoferrodoxin_Fe-bd_dom_sf"/>
</dbReference>
<comment type="similarity">
    <text evidence="1">Belongs to the desulfoferrodoxin family.</text>
</comment>
<dbReference type="PANTHER" id="PTHR36541:SF1">
    <property type="entry name" value="SUPEROXIDE REDUCTASE-RELATED"/>
    <property type="match status" value="1"/>
</dbReference>
<dbReference type="HOGENOM" id="CLU_118960_1_1_11"/>
<evidence type="ECO:0000256" key="4">
    <source>
        <dbReference type="ARBA" id="ARBA00022982"/>
    </source>
</evidence>
<reference evidence="7 8" key="1">
    <citation type="journal article" date="2009" name="Stand. Genomic Sci.">
        <title>Complete genome sequence of Slackia heliotrinireducens type strain (RHS 1).</title>
        <authorList>
            <person name="Pukall R."/>
            <person name="Lapidus A."/>
            <person name="Nolan M."/>
            <person name="Copeland A."/>
            <person name="Glavina Del Rio T."/>
            <person name="Lucas S."/>
            <person name="Chen F."/>
            <person name="Tice H."/>
            <person name="Cheng J.F."/>
            <person name="Chertkov O."/>
            <person name="Bruce D."/>
            <person name="Goodwin L."/>
            <person name="Kuske C."/>
            <person name="Brettin T."/>
            <person name="Detter J.C."/>
            <person name="Han C."/>
            <person name="Pitluck S."/>
            <person name="Pati A."/>
            <person name="Mavrommatis K."/>
            <person name="Ivanova N."/>
            <person name="Ovchinnikova G."/>
            <person name="Chen A."/>
            <person name="Palaniappan K."/>
            <person name="Schneider S."/>
            <person name="Rohde M."/>
            <person name="Chain P."/>
            <person name="D'haeseleer P."/>
            <person name="Goker M."/>
            <person name="Bristow J."/>
            <person name="Eisen J.A."/>
            <person name="Markowitz V."/>
            <person name="Kyrpides N.C."/>
            <person name="Klenk H.P."/>
            <person name="Hugenholtz P."/>
        </authorList>
    </citation>
    <scope>NUCLEOTIDE SEQUENCE [LARGE SCALE GENOMIC DNA]</scope>
    <source>
        <strain evidence="8">ATCC 29202 / DSM 20476 / NCTC 11029 / RHS 1</strain>
    </source>
</reference>
<dbReference type="STRING" id="471855.Shel_15140"/>
<proteinExistence type="inferred from homology"/>
<organism evidence="7 8">
    <name type="scientific">Slackia heliotrinireducens (strain ATCC 29202 / DSM 20476 / NCTC 11029 / RHS 1)</name>
    <name type="common">Peptococcus heliotrinreducens</name>
    <dbReference type="NCBI Taxonomy" id="471855"/>
    <lineage>
        <taxon>Bacteria</taxon>
        <taxon>Bacillati</taxon>
        <taxon>Actinomycetota</taxon>
        <taxon>Coriobacteriia</taxon>
        <taxon>Eggerthellales</taxon>
        <taxon>Eggerthellaceae</taxon>
        <taxon>Slackia</taxon>
    </lineage>
</organism>
<evidence type="ECO:0000256" key="2">
    <source>
        <dbReference type="ARBA" id="ARBA00022448"/>
    </source>
</evidence>
<evidence type="ECO:0000256" key="5">
    <source>
        <dbReference type="ARBA" id="ARBA00023004"/>
    </source>
</evidence>
<evidence type="ECO:0000256" key="1">
    <source>
        <dbReference type="ARBA" id="ARBA00005941"/>
    </source>
</evidence>
<evidence type="ECO:0000259" key="6">
    <source>
        <dbReference type="Pfam" id="PF01880"/>
    </source>
</evidence>
<accession>C7N6J9</accession>
<dbReference type="NCBIfam" id="TIGR00332">
    <property type="entry name" value="neela_ferrous"/>
    <property type="match status" value="1"/>
</dbReference>
<dbReference type="InterPro" id="IPR002742">
    <property type="entry name" value="Desulfoferrodoxin_Fe-bd_dom"/>
</dbReference>
<feature type="domain" description="Desulfoferrodoxin ferrous iron-binding" evidence="6">
    <location>
        <begin position="38"/>
        <end position="122"/>
    </location>
</feature>
<sequence length="124" mass="13581">MDVKFLKCEKCGSVVINLWPGEEGVCEGGPTELVAGSVDAAREKHIPVVTVDGQKVHVEVGEVPHPMTEPHLIARIVLVTKKGYQVAELTPEDAPVADFMMVEGDEAVKVYEYCNLHGLWVKEL</sequence>
<keyword evidence="5" id="KW-0408">Iron</keyword>
<dbReference type="RefSeq" id="WP_012798636.1">
    <property type="nucleotide sequence ID" value="NC_013165.1"/>
</dbReference>
<dbReference type="GO" id="GO:0005506">
    <property type="term" value="F:iron ion binding"/>
    <property type="evidence" value="ECO:0007669"/>
    <property type="project" value="InterPro"/>
</dbReference>
<dbReference type="eggNOG" id="COG2033">
    <property type="taxonomic scope" value="Bacteria"/>
</dbReference>
<dbReference type="Pfam" id="PF01880">
    <property type="entry name" value="Desulfoferrodox"/>
    <property type="match status" value="1"/>
</dbReference>
<evidence type="ECO:0000313" key="8">
    <source>
        <dbReference type="Proteomes" id="UP000002026"/>
    </source>
</evidence>
<protein>
    <submittedName>
        <fullName evidence="7">Desulfoferrodoxin</fullName>
    </submittedName>
</protein>
<dbReference type="PANTHER" id="PTHR36541">
    <property type="entry name" value="SUPEROXIDE REDUCTASE-RELATED"/>
    <property type="match status" value="1"/>
</dbReference>
<evidence type="ECO:0000256" key="3">
    <source>
        <dbReference type="ARBA" id="ARBA00022723"/>
    </source>
</evidence>
<keyword evidence="2" id="KW-0813">Transport</keyword>
<evidence type="ECO:0000313" key="7">
    <source>
        <dbReference type="EMBL" id="ACV22534.1"/>
    </source>
</evidence>
<gene>
    <name evidence="7" type="ordered locus">Shel_15140</name>
</gene>
<dbReference type="KEGG" id="shi:Shel_15140"/>
<dbReference type="AlphaFoldDB" id="C7N6J9"/>
<keyword evidence="4" id="KW-0249">Electron transport</keyword>